<dbReference type="Proteomes" id="UP000030680">
    <property type="component" value="Unassembled WGS sequence"/>
</dbReference>
<organism evidence="1 2">
    <name type="scientific">Galdieria sulphuraria</name>
    <name type="common">Red alga</name>
    <dbReference type="NCBI Taxonomy" id="130081"/>
    <lineage>
        <taxon>Eukaryota</taxon>
        <taxon>Rhodophyta</taxon>
        <taxon>Bangiophyceae</taxon>
        <taxon>Galdieriales</taxon>
        <taxon>Galdieriaceae</taxon>
        <taxon>Galdieria</taxon>
    </lineage>
</organism>
<proteinExistence type="predicted"/>
<dbReference type="EMBL" id="KB454505">
    <property type="protein sequence ID" value="EME29850.1"/>
    <property type="molecule type" value="Genomic_DNA"/>
</dbReference>
<name>M2X0J2_GALSU</name>
<evidence type="ECO:0000313" key="2">
    <source>
        <dbReference type="Proteomes" id="UP000030680"/>
    </source>
</evidence>
<protein>
    <submittedName>
        <fullName evidence="1">Uncharacterized protein</fullName>
    </submittedName>
</protein>
<dbReference type="OrthoDB" id="10409736at2759"/>
<reference evidence="2" key="1">
    <citation type="journal article" date="2013" name="Science">
        <title>Gene transfer from bacteria and archaea facilitated evolution of an extremophilic eukaryote.</title>
        <authorList>
            <person name="Schonknecht G."/>
            <person name="Chen W.H."/>
            <person name="Ternes C.M."/>
            <person name="Barbier G.G."/>
            <person name="Shrestha R.P."/>
            <person name="Stanke M."/>
            <person name="Brautigam A."/>
            <person name="Baker B.J."/>
            <person name="Banfield J.F."/>
            <person name="Garavito R.M."/>
            <person name="Carr K."/>
            <person name="Wilkerson C."/>
            <person name="Rensing S.A."/>
            <person name="Gagneul D."/>
            <person name="Dickenson N.E."/>
            <person name="Oesterhelt C."/>
            <person name="Lercher M.J."/>
            <person name="Weber A.P."/>
        </authorList>
    </citation>
    <scope>NUCLEOTIDE SEQUENCE [LARGE SCALE GENOMIC DNA]</scope>
    <source>
        <strain evidence="2">074W</strain>
    </source>
</reference>
<dbReference type="GeneID" id="17088617"/>
<dbReference type="RefSeq" id="XP_005706370.1">
    <property type="nucleotide sequence ID" value="XM_005706313.1"/>
</dbReference>
<dbReference type="Gramene" id="EME29850">
    <property type="protein sequence ID" value="EME29850"/>
    <property type="gene ID" value="Gasu_28480"/>
</dbReference>
<evidence type="ECO:0000313" key="1">
    <source>
        <dbReference type="EMBL" id="EME29850.1"/>
    </source>
</evidence>
<keyword evidence="2" id="KW-1185">Reference proteome</keyword>
<dbReference type="KEGG" id="gsl:Gasu_28480"/>
<dbReference type="AlphaFoldDB" id="M2X0J2"/>
<accession>M2X0J2</accession>
<sequence>MHQDNTQDQLRRDLLQSVEKTRSYLAALLESTSKSLYLASKRSLNNTSSSGIPPNVGDNEELHKAFREEVTHLQQLVDQLVRSFVQASQLAEQYQRRIEQRDLEDSTLCQQLSERLNRLSQVSFFFCYSKLAIFVYY</sequence>
<gene>
    <name evidence="1" type="ORF">Gasu_28480</name>
</gene>